<protein>
    <submittedName>
        <fullName evidence="2">21 kDa protein-like</fullName>
    </submittedName>
</protein>
<keyword evidence="1" id="KW-1185">Reference proteome</keyword>
<dbReference type="OrthoDB" id="1430376at2759"/>
<dbReference type="SMART" id="SM00856">
    <property type="entry name" value="PMEI"/>
    <property type="match status" value="1"/>
</dbReference>
<dbReference type="GO" id="GO:0009827">
    <property type="term" value="P:plant-type cell wall modification"/>
    <property type="evidence" value="ECO:0000318"/>
    <property type="project" value="GO_Central"/>
</dbReference>
<dbReference type="eggNOG" id="KOG0017">
    <property type="taxonomic scope" value="Eukaryota"/>
</dbReference>
<dbReference type="SUPFAM" id="SSF101148">
    <property type="entry name" value="Plant invertase/pectin methylesterase inhibitor"/>
    <property type="match status" value="1"/>
</dbReference>
<dbReference type="Gene3D" id="1.20.140.40">
    <property type="entry name" value="Invertase/pectin methylesterase inhibitor family protein"/>
    <property type="match status" value="1"/>
</dbReference>
<dbReference type="FunFam" id="1.20.140.40:FF:000005">
    <property type="entry name" value="Pectin methylesterase inhibitor 1"/>
    <property type="match status" value="1"/>
</dbReference>
<evidence type="ECO:0000313" key="2">
    <source>
        <dbReference type="RefSeq" id="XP_010259198.1"/>
    </source>
</evidence>
<evidence type="ECO:0000313" key="1">
    <source>
        <dbReference type="Proteomes" id="UP000189703"/>
    </source>
</evidence>
<gene>
    <name evidence="2" type="primary">LOC104598716</name>
</gene>
<dbReference type="CDD" id="cd15798">
    <property type="entry name" value="PMEI-like_3"/>
    <property type="match status" value="1"/>
</dbReference>
<dbReference type="GO" id="GO:0009505">
    <property type="term" value="C:plant-type cell wall"/>
    <property type="evidence" value="ECO:0000318"/>
    <property type="project" value="GO_Central"/>
</dbReference>
<dbReference type="KEGG" id="nnu:104598716"/>
<dbReference type="GeneID" id="104598716"/>
<dbReference type="InterPro" id="IPR006501">
    <property type="entry name" value="Pectinesterase_inhib_dom"/>
</dbReference>
<organism evidence="1 2">
    <name type="scientific">Nelumbo nucifera</name>
    <name type="common">Sacred lotus</name>
    <dbReference type="NCBI Taxonomy" id="4432"/>
    <lineage>
        <taxon>Eukaryota</taxon>
        <taxon>Viridiplantae</taxon>
        <taxon>Streptophyta</taxon>
        <taxon>Embryophyta</taxon>
        <taxon>Tracheophyta</taxon>
        <taxon>Spermatophyta</taxon>
        <taxon>Magnoliopsida</taxon>
        <taxon>Proteales</taxon>
        <taxon>Nelumbonaceae</taxon>
        <taxon>Nelumbo</taxon>
    </lineage>
</organism>
<proteinExistence type="predicted"/>
<dbReference type="FunCoup" id="A0A1U8AAV0">
    <property type="interactions" value="281"/>
</dbReference>
<dbReference type="PANTHER" id="PTHR31080:SF117">
    <property type="entry name" value="PLANT INVERTASE_PECTIN METHYLESTERASE INHIBITOR SUPERFAMILY PROTEIN"/>
    <property type="match status" value="1"/>
</dbReference>
<dbReference type="GO" id="GO:0046910">
    <property type="term" value="F:pectinesterase inhibitor activity"/>
    <property type="evidence" value="ECO:0007669"/>
    <property type="project" value="UniProtKB-ARBA"/>
</dbReference>
<sequence>MEGYTVRACILVALVAFLGFGSNMKTCSAANNITSNSYNTTITNFIRSSCGVTLYPQLCYTSLSSYASSIQTSHMKLAYTALNVSMKSARSTSAMISNMSQRQDLMPREAAAVKDCVEEIGDSIDELKQSLRQMQELGGSNVDFQMSNIKTWVSAALSNDDTCVDGIDSNDINAEVKNTIKKRILRVAKLTSNALALINNLSYTELQSP</sequence>
<dbReference type="Pfam" id="PF04043">
    <property type="entry name" value="PMEI"/>
    <property type="match status" value="1"/>
</dbReference>
<dbReference type="OMA" id="GCHAREV"/>
<dbReference type="RefSeq" id="XP_010259198.1">
    <property type="nucleotide sequence ID" value="XM_010260896.1"/>
</dbReference>
<dbReference type="InterPro" id="IPR035513">
    <property type="entry name" value="Invertase/methylesterase_inhib"/>
</dbReference>
<name>A0A1U8AAV0_NELNU</name>
<accession>A0A1U8AAV0</accession>
<reference evidence="2" key="1">
    <citation type="submission" date="2025-08" db="UniProtKB">
        <authorList>
            <consortium name="RefSeq"/>
        </authorList>
    </citation>
    <scope>IDENTIFICATION</scope>
</reference>
<dbReference type="Proteomes" id="UP000189703">
    <property type="component" value="Unplaced"/>
</dbReference>
<dbReference type="PANTHER" id="PTHR31080">
    <property type="entry name" value="PECTINESTERASE INHIBITOR-LIKE"/>
    <property type="match status" value="1"/>
</dbReference>
<dbReference type="InterPro" id="IPR051955">
    <property type="entry name" value="PME_Inhibitor"/>
</dbReference>
<dbReference type="NCBIfam" id="TIGR01614">
    <property type="entry name" value="PME_inhib"/>
    <property type="match status" value="1"/>
</dbReference>
<dbReference type="AlphaFoldDB" id="A0A1U8AAV0"/>
<dbReference type="GO" id="GO:0004857">
    <property type="term" value="F:enzyme inhibitor activity"/>
    <property type="evidence" value="ECO:0000318"/>
    <property type="project" value="GO_Central"/>
</dbReference>